<evidence type="ECO:0000313" key="2">
    <source>
        <dbReference type="Proteomes" id="UP000789920"/>
    </source>
</evidence>
<name>A0ACA9SN57_9GLOM</name>
<keyword evidence="2" id="KW-1185">Reference proteome</keyword>
<protein>
    <submittedName>
        <fullName evidence="1">24863_t:CDS:1</fullName>
    </submittedName>
</protein>
<sequence>MDQNILHNSNNAVAYLCHFDQDCKDFREESLTILEQKVIYGKLHSAYKKALHKALQTNSKSKQLITLLQDFIEEDSNDESDSEEGLQNGDNDKINNTA</sequence>
<dbReference type="EMBL" id="CAJVQC010143488">
    <property type="protein sequence ID" value="CAG8844642.1"/>
    <property type="molecule type" value="Genomic_DNA"/>
</dbReference>
<proteinExistence type="predicted"/>
<comment type="caution">
    <text evidence="1">The sequence shown here is derived from an EMBL/GenBank/DDBJ whole genome shotgun (WGS) entry which is preliminary data.</text>
</comment>
<dbReference type="Proteomes" id="UP000789920">
    <property type="component" value="Unassembled WGS sequence"/>
</dbReference>
<feature type="non-terminal residue" evidence="1">
    <location>
        <position position="98"/>
    </location>
</feature>
<organism evidence="1 2">
    <name type="scientific">Racocetra persica</name>
    <dbReference type="NCBI Taxonomy" id="160502"/>
    <lineage>
        <taxon>Eukaryota</taxon>
        <taxon>Fungi</taxon>
        <taxon>Fungi incertae sedis</taxon>
        <taxon>Mucoromycota</taxon>
        <taxon>Glomeromycotina</taxon>
        <taxon>Glomeromycetes</taxon>
        <taxon>Diversisporales</taxon>
        <taxon>Gigasporaceae</taxon>
        <taxon>Racocetra</taxon>
    </lineage>
</organism>
<reference evidence="1" key="1">
    <citation type="submission" date="2021-06" db="EMBL/GenBank/DDBJ databases">
        <authorList>
            <person name="Kallberg Y."/>
            <person name="Tangrot J."/>
            <person name="Rosling A."/>
        </authorList>
    </citation>
    <scope>NUCLEOTIDE SEQUENCE</scope>
    <source>
        <strain evidence="1">MA461A</strain>
    </source>
</reference>
<gene>
    <name evidence="1" type="ORF">RPERSI_LOCUS33299</name>
</gene>
<evidence type="ECO:0000313" key="1">
    <source>
        <dbReference type="EMBL" id="CAG8844642.1"/>
    </source>
</evidence>
<accession>A0ACA9SN57</accession>